<reference evidence="3" key="1">
    <citation type="journal article" date="2020" name="PLoS ONE">
        <title>Isolation and characterization of Streptomyces bacteriophages and Streptomyces strains encoding biosynthetic arsenals: Streptomyces strains and phages for antibiotic discovery.</title>
        <authorList>
            <person name="Montano E.T."/>
            <person name="Nideffer J.F."/>
            <person name="Brumage L."/>
            <person name="Erb M."/>
            <person name="Derman A.I."/>
            <person name="Davis J.P."/>
            <person name="Estrada E."/>
            <person name="Fu S."/>
            <person name="Le D."/>
            <person name="Vuppala A."/>
            <person name="Tran C."/>
            <person name="Luterstein E."/>
            <person name="Lakkaraju S."/>
            <person name="Panchagnula S."/>
            <person name="Ren C."/>
            <person name="Doan J."/>
            <person name="Tran S."/>
            <person name="Soriano J."/>
            <person name="Fujita Y."/>
            <person name="Gutala P."/>
            <person name="Fujii Q."/>
            <person name="Lee M."/>
            <person name="Bui A."/>
            <person name="Villarreal C."/>
            <person name="Shing S.R."/>
            <person name="Kim S."/>
            <person name="Freeman D."/>
            <person name="Racha V."/>
            <person name="Ho A."/>
            <person name="Kumar P."/>
            <person name="Falah K."/>
            <person name="Dawson T."/>
            <person name="Enustun E."/>
            <person name="Prichard A."/>
            <person name="Gomez A."/>
            <person name="Khanna K."/>
            <person name="Trigg S."/>
            <person name="Fernandez L."/>
            <person name="Pogliano K."/>
            <person name="Pogliano J."/>
        </authorList>
    </citation>
    <scope>NUCLEOTIDE SEQUENCE</scope>
    <source>
        <strain evidence="3">QF2</strain>
    </source>
</reference>
<evidence type="ECO:0008006" key="4">
    <source>
        <dbReference type="Google" id="ProtNLM"/>
    </source>
</evidence>
<keyword evidence="2" id="KW-0812">Transmembrane</keyword>
<feature type="compositionally biased region" description="Basic residues" evidence="1">
    <location>
        <begin position="461"/>
        <end position="471"/>
    </location>
</feature>
<feature type="transmembrane region" description="Helical" evidence="2">
    <location>
        <begin position="101"/>
        <end position="126"/>
    </location>
</feature>
<feature type="compositionally biased region" description="Polar residues" evidence="1">
    <location>
        <begin position="248"/>
        <end position="259"/>
    </location>
</feature>
<feature type="region of interest" description="Disordered" evidence="1">
    <location>
        <begin position="38"/>
        <end position="95"/>
    </location>
</feature>
<evidence type="ECO:0000256" key="2">
    <source>
        <dbReference type="SAM" id="Phobius"/>
    </source>
</evidence>
<name>A0A927GQA0_STRGL</name>
<comment type="caution">
    <text evidence="3">The sequence shown here is derived from an EMBL/GenBank/DDBJ whole genome shotgun (WGS) entry which is preliminary data.</text>
</comment>
<feature type="transmembrane region" description="Helical" evidence="2">
    <location>
        <begin position="164"/>
        <end position="184"/>
    </location>
</feature>
<gene>
    <name evidence="3" type="ORF">ID875_32725</name>
</gene>
<feature type="region of interest" description="Disordered" evidence="1">
    <location>
        <begin position="223"/>
        <end position="362"/>
    </location>
</feature>
<evidence type="ECO:0000256" key="1">
    <source>
        <dbReference type="SAM" id="MobiDB-lite"/>
    </source>
</evidence>
<dbReference type="AlphaFoldDB" id="A0A927GQA0"/>
<dbReference type="EMBL" id="JACWUS010000058">
    <property type="protein sequence ID" value="MBD2830734.1"/>
    <property type="molecule type" value="Genomic_DNA"/>
</dbReference>
<feature type="compositionally biased region" description="Basic residues" evidence="1">
    <location>
        <begin position="277"/>
        <end position="292"/>
    </location>
</feature>
<feature type="compositionally biased region" description="Basic and acidic residues" evidence="1">
    <location>
        <begin position="48"/>
        <end position="76"/>
    </location>
</feature>
<feature type="transmembrane region" description="Helical" evidence="2">
    <location>
        <begin position="196"/>
        <end position="216"/>
    </location>
</feature>
<sequence length="471" mass="50795">MSTYREERRADAAAQAEREREDRRLEVEAQLKAREIKAEQQRANAAAAEERKAARQREADERAARLAKQARSDKQAAKKAKQAARAERRAARQKALTPGNVYRTGTLALVTASALGSMPAQILHFADMSAMLLPLPFAIEGAAWVMAAGVAYADERGLPGWVRWALRALVLAAAGFAASINYGYGKSIEGLSEADQTTAGIGLAAVSLLGPLLFEVRQWSPPCRRRPARPRRRSAGGRRRRRKPRAGNTSRVAGRTTRTSRWRPTGCCPRCRTGRSPPRRRSLPRGGSRRVPSRGCPPRSTPTTNAGSRSGPPSNWVSTSARSWSARDARQPLQPPPRTPGTGHPDPRSERPGPCSQRSSEGATALAGIGMYGSEGASEKARENATQNLAGTLAGTVSVAGPTRSWRPCCRRRSRSPPSLSRRAPRSPPRSGEAGRHPPGRRPPAAGPGHRRAEAQVGRGPGRRRCGGGLR</sequence>
<feature type="region of interest" description="Disordered" evidence="1">
    <location>
        <begin position="1"/>
        <end position="24"/>
    </location>
</feature>
<keyword evidence="2" id="KW-0472">Membrane</keyword>
<feature type="region of interest" description="Disordered" evidence="1">
    <location>
        <begin position="375"/>
        <end position="471"/>
    </location>
</feature>
<protein>
    <recommendedName>
        <fullName evidence="4">DUF2637 domain-containing protein</fullName>
    </recommendedName>
</protein>
<proteinExistence type="predicted"/>
<accession>A0A927GQA0</accession>
<keyword evidence="2" id="KW-1133">Transmembrane helix</keyword>
<organism evidence="3">
    <name type="scientific">Streptomyces globisporus</name>
    <dbReference type="NCBI Taxonomy" id="1908"/>
    <lineage>
        <taxon>Bacteria</taxon>
        <taxon>Bacillati</taxon>
        <taxon>Actinomycetota</taxon>
        <taxon>Actinomycetes</taxon>
        <taxon>Kitasatosporales</taxon>
        <taxon>Streptomycetaceae</taxon>
        <taxon>Streptomyces</taxon>
    </lineage>
</organism>
<feature type="transmembrane region" description="Helical" evidence="2">
    <location>
        <begin position="132"/>
        <end position="152"/>
    </location>
</feature>
<feature type="compositionally biased region" description="Basic residues" evidence="1">
    <location>
        <begin position="223"/>
        <end position="245"/>
    </location>
</feature>
<feature type="compositionally biased region" description="Polar residues" evidence="1">
    <location>
        <begin position="301"/>
        <end position="323"/>
    </location>
</feature>
<evidence type="ECO:0000313" key="3">
    <source>
        <dbReference type="EMBL" id="MBD2830734.1"/>
    </source>
</evidence>